<organism evidence="2 3">
    <name type="scientific">Chitinophaga rupis</name>
    <dbReference type="NCBI Taxonomy" id="573321"/>
    <lineage>
        <taxon>Bacteria</taxon>
        <taxon>Pseudomonadati</taxon>
        <taxon>Bacteroidota</taxon>
        <taxon>Chitinophagia</taxon>
        <taxon>Chitinophagales</taxon>
        <taxon>Chitinophagaceae</taxon>
        <taxon>Chitinophaga</taxon>
    </lineage>
</organism>
<feature type="chain" id="PRO_5011760655" evidence="1">
    <location>
        <begin position="20"/>
        <end position="369"/>
    </location>
</feature>
<keyword evidence="1" id="KW-0732">Signal</keyword>
<dbReference type="STRING" id="573321.SAMN04488505_11476"/>
<feature type="signal peptide" evidence="1">
    <location>
        <begin position="1"/>
        <end position="19"/>
    </location>
</feature>
<name>A0A1H8KAN7_9BACT</name>
<dbReference type="AlphaFoldDB" id="A0A1H8KAN7"/>
<dbReference type="Proteomes" id="UP000198984">
    <property type="component" value="Unassembled WGS sequence"/>
</dbReference>
<evidence type="ECO:0000313" key="2">
    <source>
        <dbReference type="EMBL" id="SEN89767.1"/>
    </source>
</evidence>
<evidence type="ECO:0000256" key="1">
    <source>
        <dbReference type="SAM" id="SignalP"/>
    </source>
</evidence>
<protein>
    <submittedName>
        <fullName evidence="2">Uncharacterized protein</fullName>
    </submittedName>
</protein>
<reference evidence="2 3" key="1">
    <citation type="submission" date="2016-10" db="EMBL/GenBank/DDBJ databases">
        <authorList>
            <person name="de Groot N.N."/>
        </authorList>
    </citation>
    <scope>NUCLEOTIDE SEQUENCE [LARGE SCALE GENOMIC DNA]</scope>
    <source>
        <strain evidence="2 3">DSM 21039</strain>
    </source>
</reference>
<accession>A0A1H8KAN7</accession>
<gene>
    <name evidence="2" type="ORF">SAMN04488505_11476</name>
</gene>
<sequence>MKYIVVTALLFLRLSFAFAQTEAAAPAKNERVKIIKLTADSKPDLAPFPIGITGIRIIPLYGDTARLGYVQVGMMNKKISAVPDKPWANYLQDFTDAQYKSMFKDTGVHLLWVIKDLRINERTFAMSEKAFVRLKADAYASSDRQHYHLLAHFDTTLVRGGMDVTGKHDRNIAEIVQLLLKTAVANVNTAINDTAPLLAADIQDKAVAELNAPILLATQYYSGVYRSYAEFLANTPSVSNFDIAIEKKKVNVYETKADGSRVLVEHPWGVCKNGEVYKCIPTALIPLEKSGHAFVISNYLEAINRKNKSIFWSGVAGGLGGGLIGGAAMGAAASSSTGSSVYLVTAIPYIKKQQPEATTVDVESGELMF</sequence>
<keyword evidence="3" id="KW-1185">Reference proteome</keyword>
<dbReference type="EMBL" id="FOBB01000014">
    <property type="protein sequence ID" value="SEN89767.1"/>
    <property type="molecule type" value="Genomic_DNA"/>
</dbReference>
<evidence type="ECO:0000313" key="3">
    <source>
        <dbReference type="Proteomes" id="UP000198984"/>
    </source>
</evidence>
<proteinExistence type="predicted"/>
<dbReference type="OrthoDB" id="662107at2"/>
<dbReference type="RefSeq" id="WP_089921298.1">
    <property type="nucleotide sequence ID" value="NZ_FOBB01000014.1"/>
</dbReference>